<dbReference type="GO" id="GO:0003723">
    <property type="term" value="F:RNA binding"/>
    <property type="evidence" value="ECO:0007669"/>
    <property type="project" value="InterPro"/>
</dbReference>
<dbReference type="PANTHER" id="PTHR12732">
    <property type="entry name" value="UNCHARACTERIZED PROTEASOME COMPONENT REGION PCI-CONTAINING"/>
    <property type="match status" value="1"/>
</dbReference>
<dbReference type="FunCoup" id="A0A1Y2G9P8">
    <property type="interactions" value="560"/>
</dbReference>
<dbReference type="SMART" id="SM00753">
    <property type="entry name" value="PAM"/>
    <property type="match status" value="1"/>
</dbReference>
<accession>A0A1Y2G9P8</accession>
<dbReference type="GeneID" id="33564096"/>
<evidence type="ECO:0000313" key="4">
    <source>
        <dbReference type="EMBL" id="ORZ04984.1"/>
    </source>
</evidence>
<dbReference type="PROSITE" id="PS50250">
    <property type="entry name" value="PCI"/>
    <property type="match status" value="1"/>
</dbReference>
<evidence type="ECO:0000256" key="1">
    <source>
        <dbReference type="ARBA" id="ARBA00025771"/>
    </source>
</evidence>
<dbReference type="STRING" id="64571.A0A1Y2G9P8"/>
<dbReference type="GO" id="GO:0006368">
    <property type="term" value="P:transcription elongation by RNA polymerase II"/>
    <property type="evidence" value="ECO:0007669"/>
    <property type="project" value="TreeGrafter"/>
</dbReference>
<dbReference type="Pfam" id="PF01399">
    <property type="entry name" value="PCI"/>
    <property type="match status" value="1"/>
</dbReference>
<dbReference type="InterPro" id="IPR036388">
    <property type="entry name" value="WH-like_DNA-bd_sf"/>
</dbReference>
<dbReference type="RefSeq" id="XP_021876848.1">
    <property type="nucleotide sequence ID" value="XM_022022252.1"/>
</dbReference>
<reference evidence="4 5" key="1">
    <citation type="submission" date="2016-07" db="EMBL/GenBank/DDBJ databases">
        <title>Pervasive Adenine N6-methylation of Active Genes in Fungi.</title>
        <authorList>
            <consortium name="DOE Joint Genome Institute"/>
            <person name="Mondo S.J."/>
            <person name="Dannebaum R.O."/>
            <person name="Kuo R.C."/>
            <person name="Labutti K."/>
            <person name="Haridas S."/>
            <person name="Kuo A."/>
            <person name="Salamov A."/>
            <person name="Ahrendt S.R."/>
            <person name="Lipzen A."/>
            <person name="Sullivan W."/>
            <person name="Andreopoulos W.B."/>
            <person name="Clum A."/>
            <person name="Lindquist E."/>
            <person name="Daum C."/>
            <person name="Ramamoorthy G.K."/>
            <person name="Gryganskyi A."/>
            <person name="Culley D."/>
            <person name="Magnuson J.K."/>
            <person name="James T.Y."/>
            <person name="O'Malley M.A."/>
            <person name="Stajich J.E."/>
            <person name="Spatafora J.W."/>
            <person name="Visel A."/>
            <person name="Grigoriev I.V."/>
        </authorList>
    </citation>
    <scope>NUCLEOTIDE SEQUENCE [LARGE SCALE GENOMIC DNA]</scope>
    <source>
        <strain evidence="4 5">NRRL 3116</strain>
    </source>
</reference>
<dbReference type="Gene3D" id="1.10.10.10">
    <property type="entry name" value="Winged helix-like DNA-binding domain superfamily/Winged helix DNA-binding domain"/>
    <property type="match status" value="1"/>
</dbReference>
<evidence type="ECO:0000256" key="2">
    <source>
        <dbReference type="ARBA" id="ARBA00073854"/>
    </source>
</evidence>
<protein>
    <recommendedName>
        <fullName evidence="2">Protein CSN12 homolog</fullName>
    </recommendedName>
</protein>
<name>A0A1Y2G9P8_9FUNG</name>
<dbReference type="GO" id="GO:0003690">
    <property type="term" value="F:double-stranded DNA binding"/>
    <property type="evidence" value="ECO:0007669"/>
    <property type="project" value="InterPro"/>
</dbReference>
<dbReference type="Proteomes" id="UP000193648">
    <property type="component" value="Unassembled WGS sequence"/>
</dbReference>
<dbReference type="GO" id="GO:0016973">
    <property type="term" value="P:poly(A)+ mRNA export from nucleus"/>
    <property type="evidence" value="ECO:0007669"/>
    <property type="project" value="TreeGrafter"/>
</dbReference>
<dbReference type="GO" id="GO:0070390">
    <property type="term" value="C:transcription export complex 2"/>
    <property type="evidence" value="ECO:0007669"/>
    <property type="project" value="TreeGrafter"/>
</dbReference>
<dbReference type="OrthoDB" id="10252687at2759"/>
<dbReference type="GO" id="GO:0000973">
    <property type="term" value="P:post-transcriptional tethering of RNA polymerase II gene DNA at nuclear periphery"/>
    <property type="evidence" value="ECO:0007669"/>
    <property type="project" value="TreeGrafter"/>
</dbReference>
<dbReference type="InterPro" id="IPR045114">
    <property type="entry name" value="Csn12-like"/>
</dbReference>
<dbReference type="InterPro" id="IPR000717">
    <property type="entry name" value="PCI_dom"/>
</dbReference>
<organism evidence="4 5">
    <name type="scientific">Lobosporangium transversale</name>
    <dbReference type="NCBI Taxonomy" id="64571"/>
    <lineage>
        <taxon>Eukaryota</taxon>
        <taxon>Fungi</taxon>
        <taxon>Fungi incertae sedis</taxon>
        <taxon>Mucoromycota</taxon>
        <taxon>Mortierellomycotina</taxon>
        <taxon>Mortierellomycetes</taxon>
        <taxon>Mortierellales</taxon>
        <taxon>Mortierellaceae</taxon>
        <taxon>Lobosporangium</taxon>
    </lineage>
</organism>
<dbReference type="EMBL" id="MCFF01000053">
    <property type="protein sequence ID" value="ORZ04984.1"/>
    <property type="molecule type" value="Genomic_DNA"/>
</dbReference>
<feature type="domain" description="PCI" evidence="3">
    <location>
        <begin position="208"/>
        <end position="391"/>
    </location>
</feature>
<dbReference type="PANTHER" id="PTHR12732:SF0">
    <property type="entry name" value="PCI DOMAIN-CONTAINING PROTEIN 2"/>
    <property type="match status" value="1"/>
</dbReference>
<comment type="caution">
    <text evidence="4">The sequence shown here is derived from an EMBL/GenBank/DDBJ whole genome shotgun (WGS) entry which is preliminary data.</text>
</comment>
<dbReference type="InParanoid" id="A0A1Y2G9P8"/>
<dbReference type="AlphaFoldDB" id="A0A1Y2G9P8"/>
<dbReference type="FunFam" id="1.10.10.10:FF:000146">
    <property type="entry name" value="PCI domain-containing protein 2 homolog"/>
    <property type="match status" value="1"/>
</dbReference>
<keyword evidence="5" id="KW-1185">Reference proteome</keyword>
<comment type="similarity">
    <text evidence="1">Belongs to the CSN12 family.</text>
</comment>
<evidence type="ECO:0000313" key="5">
    <source>
        <dbReference type="Proteomes" id="UP000193648"/>
    </source>
</evidence>
<gene>
    <name evidence="4" type="ORF">BCR41DRAFT_341658</name>
</gene>
<sequence>MKLPMYIGQINQALHTQNAYKLSSYIEVFGKHTEKMLLDSPESNRDVERNCHDRLEQPWSDIIFHHIMAGRAISKGDFIEAYEAQNTALAAFLRDFQKTTNWSLEALFTINKDLCKLAVEADKQLEQRGEAPVSLEDCARMVNKSFTSCITDRSPIQSSKKWGTYNIACILFRTYFKLKSHNLCKNIIRAIQVAELPELSQFPMAHQVTMRYYTGVLSSFDADFTKAEADLQFAFDRTPPKFHKHRRLILNYLIPARLLRGSLPSASLLREFPELDSLYGPLIHAIKTGNVQLFDEGLSQAAGRFMVMGTYLTVEMSRGLVMRTLFKKVYKTTGGTSRVSISAFQTALAFVGVTADLDEVECMIANMIYKNYIRGYLSQEKRILVLSKGNPFPSISSIQPV</sequence>
<proteinExistence type="inferred from homology"/>
<evidence type="ECO:0000259" key="3">
    <source>
        <dbReference type="PROSITE" id="PS50250"/>
    </source>
</evidence>